<dbReference type="PANTHER" id="PTHR12110">
    <property type="entry name" value="HYDROXYPYRUVATE ISOMERASE"/>
    <property type="match status" value="1"/>
</dbReference>
<proteinExistence type="predicted"/>
<dbReference type="RefSeq" id="WP_314514470.1">
    <property type="nucleotide sequence ID" value="NZ_JASJOU010000009.1"/>
</dbReference>
<dbReference type="InterPro" id="IPR013022">
    <property type="entry name" value="Xyl_isomerase-like_TIM-brl"/>
</dbReference>
<keyword evidence="2" id="KW-0413">Isomerase</keyword>
<comment type="caution">
    <text evidence="2">The sequence shown here is derived from an EMBL/GenBank/DDBJ whole genome shotgun (WGS) entry which is preliminary data.</text>
</comment>
<sequence length="304" mass="35767">MNSYSSRRNFIKKGSFLLAGTAVSRQLFLQKEKFHIPLQLYSVRDEMKKDPLGTLKQLASIGYKEVEPAAYLEQSVYQNRKIYGYSSKELRKILDDLGLTQPSSHVVFRLTDWQVTKKDVSDEWKGVMEDANILGQKYLISPWFAYDKTKLDECRKGFDVYNKVGEICSKAGLRFGFHNHHDEFEQKFNNEYLYDIMLKELNLKYVCQQLDICNMAEANVDPMRWLKMFPKHFELLHVKDLDKTKNESTLLGDGRLRMKEILDFAKKNTAVKYWVIEQESYGDKTPMESVKIDLERLKQNYNFV</sequence>
<dbReference type="EMBL" id="JASJOU010000009">
    <property type="protein sequence ID" value="MDJ1503827.1"/>
    <property type="molecule type" value="Genomic_DNA"/>
</dbReference>
<feature type="domain" description="Xylose isomerase-like TIM barrel" evidence="1">
    <location>
        <begin position="56"/>
        <end position="298"/>
    </location>
</feature>
<evidence type="ECO:0000259" key="1">
    <source>
        <dbReference type="Pfam" id="PF01261"/>
    </source>
</evidence>
<evidence type="ECO:0000313" key="3">
    <source>
        <dbReference type="Proteomes" id="UP001232063"/>
    </source>
</evidence>
<protein>
    <submittedName>
        <fullName evidence="2">Sugar phosphate isomerase/epimerase</fullName>
    </submittedName>
</protein>
<dbReference type="InterPro" id="IPR036237">
    <property type="entry name" value="Xyl_isomerase-like_sf"/>
</dbReference>
<dbReference type="SUPFAM" id="SSF51658">
    <property type="entry name" value="Xylose isomerase-like"/>
    <property type="match status" value="1"/>
</dbReference>
<organism evidence="2 3">
    <name type="scientific">Xanthocytophaga agilis</name>
    <dbReference type="NCBI Taxonomy" id="3048010"/>
    <lineage>
        <taxon>Bacteria</taxon>
        <taxon>Pseudomonadati</taxon>
        <taxon>Bacteroidota</taxon>
        <taxon>Cytophagia</taxon>
        <taxon>Cytophagales</taxon>
        <taxon>Rhodocytophagaceae</taxon>
        <taxon>Xanthocytophaga</taxon>
    </lineage>
</organism>
<keyword evidence="3" id="KW-1185">Reference proteome</keyword>
<dbReference type="Proteomes" id="UP001232063">
    <property type="component" value="Unassembled WGS sequence"/>
</dbReference>
<dbReference type="Gene3D" id="3.20.20.150">
    <property type="entry name" value="Divalent-metal-dependent TIM barrel enzymes"/>
    <property type="match status" value="1"/>
</dbReference>
<evidence type="ECO:0000313" key="2">
    <source>
        <dbReference type="EMBL" id="MDJ1503827.1"/>
    </source>
</evidence>
<dbReference type="Pfam" id="PF01261">
    <property type="entry name" value="AP_endonuc_2"/>
    <property type="match status" value="1"/>
</dbReference>
<dbReference type="AlphaFoldDB" id="A0AAE3RAK7"/>
<dbReference type="PANTHER" id="PTHR12110:SF41">
    <property type="entry name" value="INOSOSE DEHYDRATASE"/>
    <property type="match status" value="1"/>
</dbReference>
<dbReference type="InterPro" id="IPR050312">
    <property type="entry name" value="IolE/XylAMocC-like"/>
</dbReference>
<dbReference type="GO" id="GO:0016853">
    <property type="term" value="F:isomerase activity"/>
    <property type="evidence" value="ECO:0007669"/>
    <property type="project" value="UniProtKB-KW"/>
</dbReference>
<name>A0AAE3RAK7_9BACT</name>
<accession>A0AAE3RAK7</accession>
<reference evidence="2" key="1">
    <citation type="submission" date="2023-05" db="EMBL/GenBank/DDBJ databases">
        <authorList>
            <person name="Zhang X."/>
        </authorList>
    </citation>
    <scope>NUCLEOTIDE SEQUENCE</scope>
    <source>
        <strain evidence="2">BD1B2-1</strain>
    </source>
</reference>
<gene>
    <name evidence="2" type="ORF">QNI22_24405</name>
</gene>